<dbReference type="Pfam" id="PF00586">
    <property type="entry name" value="AIRS"/>
    <property type="match status" value="1"/>
</dbReference>
<keyword evidence="5" id="KW-1185">Reference proteome</keyword>
<dbReference type="Pfam" id="PF02769">
    <property type="entry name" value="AIRS_C"/>
    <property type="match status" value="1"/>
</dbReference>
<name>A0AAW6TX47_9BACT</name>
<proteinExistence type="inferred from homology"/>
<dbReference type="InterPro" id="IPR036921">
    <property type="entry name" value="PurM-like_N_sf"/>
</dbReference>
<sequence length="340" mass="35829">MAHDEPQRVLLAHGGGGQLTSQLIRELILPHLKNEALSSLGDSACLELASTSICLTTDSYVVKPLFFHGGDIGKLAVCGTINDLAVAGSRPVALTLSLIVEEGFEMGLLERILESIGRTARESHVSIVTGDTKTVERGSADGVFINTAGIGIRLPGVNPGLDRIAVGDRILINGTIGDHGMTIISQREGIRFESRLASDCAALADLTCRLFEQAGGVKFMRDATRGGLAAVLNEMVEGADFGIEIRDTDIPIKPSVQAAADMLGFDVLNIANEGKFVAVVSPATADACLSICRSHPLGRDAALIGEVVASQGAPLVELRTKIGGKRIVQMPYGRELPRIC</sequence>
<comment type="caution">
    <text evidence="4">The sequence shown here is derived from an EMBL/GenBank/DDBJ whole genome shotgun (WGS) entry which is preliminary data.</text>
</comment>
<accession>A0AAW6TX47</accession>
<evidence type="ECO:0000259" key="2">
    <source>
        <dbReference type="Pfam" id="PF00586"/>
    </source>
</evidence>
<protein>
    <submittedName>
        <fullName evidence="4">Hydrogenase expression/formation protein HypE</fullName>
    </submittedName>
</protein>
<dbReference type="InterPro" id="IPR016188">
    <property type="entry name" value="PurM-like_N"/>
</dbReference>
<dbReference type="EMBL" id="JASCXX010000004">
    <property type="protein sequence ID" value="MDI6448264.1"/>
    <property type="molecule type" value="Genomic_DNA"/>
</dbReference>
<dbReference type="PANTHER" id="PTHR30303:SF0">
    <property type="entry name" value="CARBAMOYL DEHYDRATASE HYPE"/>
    <property type="match status" value="1"/>
</dbReference>
<evidence type="ECO:0000313" key="4">
    <source>
        <dbReference type="EMBL" id="MDI6448264.1"/>
    </source>
</evidence>
<dbReference type="Gene3D" id="3.30.1330.10">
    <property type="entry name" value="PurM-like, N-terminal domain"/>
    <property type="match status" value="1"/>
</dbReference>
<dbReference type="InterPro" id="IPR011854">
    <property type="entry name" value="HypE"/>
</dbReference>
<dbReference type="Proteomes" id="UP001431776">
    <property type="component" value="Unassembled WGS sequence"/>
</dbReference>
<evidence type="ECO:0000313" key="5">
    <source>
        <dbReference type="Proteomes" id="UP001431776"/>
    </source>
</evidence>
<dbReference type="AlphaFoldDB" id="A0AAW6TX47"/>
<evidence type="ECO:0000259" key="3">
    <source>
        <dbReference type="Pfam" id="PF02769"/>
    </source>
</evidence>
<gene>
    <name evidence="4" type="primary">hypE</name>
    <name evidence="4" type="ORF">QJ522_04345</name>
</gene>
<reference evidence="4" key="1">
    <citation type="submission" date="2023-05" db="EMBL/GenBank/DDBJ databases">
        <title>Anaerotaeda fermentans gen. nov., sp. nov., a novel anaerobic planctomycete of the new family within the order Sedimentisphaerales isolated from Taman Peninsula, Russia.</title>
        <authorList>
            <person name="Khomyakova M.A."/>
            <person name="Merkel A.Y."/>
            <person name="Slobodkin A.I."/>
        </authorList>
    </citation>
    <scope>NUCLEOTIDE SEQUENCE</scope>
    <source>
        <strain evidence="4">M17dextr</strain>
    </source>
</reference>
<feature type="domain" description="PurM-like C-terminal" evidence="3">
    <location>
        <begin position="166"/>
        <end position="312"/>
    </location>
</feature>
<dbReference type="PANTHER" id="PTHR30303">
    <property type="entry name" value="HYDROGENASE ISOENZYMES FORMATION PROTEIN HYPE"/>
    <property type="match status" value="1"/>
</dbReference>
<dbReference type="InterPro" id="IPR010918">
    <property type="entry name" value="PurM-like_C_dom"/>
</dbReference>
<organism evidence="4 5">
    <name type="scientific">Anaerobaca lacustris</name>
    <dbReference type="NCBI Taxonomy" id="3044600"/>
    <lineage>
        <taxon>Bacteria</taxon>
        <taxon>Pseudomonadati</taxon>
        <taxon>Planctomycetota</taxon>
        <taxon>Phycisphaerae</taxon>
        <taxon>Sedimentisphaerales</taxon>
        <taxon>Anaerobacaceae</taxon>
        <taxon>Anaerobaca</taxon>
    </lineage>
</organism>
<dbReference type="PIRSF" id="PIRSF005644">
    <property type="entry name" value="Hdrgns_mtr_HypE"/>
    <property type="match status" value="1"/>
</dbReference>
<evidence type="ECO:0000256" key="1">
    <source>
        <dbReference type="ARBA" id="ARBA00006243"/>
    </source>
</evidence>
<dbReference type="GO" id="GO:0051604">
    <property type="term" value="P:protein maturation"/>
    <property type="evidence" value="ECO:0007669"/>
    <property type="project" value="TreeGrafter"/>
</dbReference>
<feature type="domain" description="PurM-like N-terminal" evidence="2">
    <location>
        <begin position="42"/>
        <end position="152"/>
    </location>
</feature>
<dbReference type="NCBIfam" id="TIGR02124">
    <property type="entry name" value="hypE"/>
    <property type="match status" value="1"/>
</dbReference>
<dbReference type="Gene3D" id="3.90.650.10">
    <property type="entry name" value="PurM-like C-terminal domain"/>
    <property type="match status" value="1"/>
</dbReference>
<comment type="similarity">
    <text evidence="1">Belongs to the HypE family.</text>
</comment>
<dbReference type="InterPro" id="IPR036676">
    <property type="entry name" value="PurM-like_C_sf"/>
</dbReference>
<dbReference type="CDD" id="cd02197">
    <property type="entry name" value="HypE"/>
    <property type="match status" value="1"/>
</dbReference>
<dbReference type="SUPFAM" id="SSF56042">
    <property type="entry name" value="PurM C-terminal domain-like"/>
    <property type="match status" value="1"/>
</dbReference>
<dbReference type="RefSeq" id="WP_349243672.1">
    <property type="nucleotide sequence ID" value="NZ_JASCXX010000004.1"/>
</dbReference>
<dbReference type="SUPFAM" id="SSF55326">
    <property type="entry name" value="PurM N-terminal domain-like"/>
    <property type="match status" value="1"/>
</dbReference>